<evidence type="ECO:0000259" key="6">
    <source>
        <dbReference type="PROSITE" id="PS51228"/>
    </source>
</evidence>
<dbReference type="PANTHER" id="PTHR23310:SF105">
    <property type="entry name" value="ACYL-COA-BINDING DOMAIN-CONTAINING PROTEIN 5"/>
    <property type="match status" value="1"/>
</dbReference>
<organism evidence="7 8">
    <name type="scientific">Iris pallida</name>
    <name type="common">Sweet iris</name>
    <dbReference type="NCBI Taxonomy" id="29817"/>
    <lineage>
        <taxon>Eukaryota</taxon>
        <taxon>Viridiplantae</taxon>
        <taxon>Streptophyta</taxon>
        <taxon>Embryophyta</taxon>
        <taxon>Tracheophyta</taxon>
        <taxon>Spermatophyta</taxon>
        <taxon>Magnoliopsida</taxon>
        <taxon>Liliopsida</taxon>
        <taxon>Asparagales</taxon>
        <taxon>Iridaceae</taxon>
        <taxon>Iridoideae</taxon>
        <taxon>Irideae</taxon>
        <taxon>Iris</taxon>
    </lineage>
</organism>
<feature type="signal peptide" evidence="5">
    <location>
        <begin position="1"/>
        <end position="22"/>
    </location>
</feature>
<evidence type="ECO:0000256" key="1">
    <source>
        <dbReference type="ARBA" id="ARBA00005567"/>
    </source>
</evidence>
<keyword evidence="3" id="KW-0175">Coiled coil</keyword>
<dbReference type="PANTHER" id="PTHR23310">
    <property type="entry name" value="ACYL-COA-BINDING PROTEIN, ACBP"/>
    <property type="match status" value="1"/>
</dbReference>
<dbReference type="InterPro" id="IPR014352">
    <property type="entry name" value="FERM/acyl-CoA-bd_prot_sf"/>
</dbReference>
<reference evidence="7" key="1">
    <citation type="journal article" date="2023" name="GigaByte">
        <title>Genome assembly of the bearded iris, Iris pallida Lam.</title>
        <authorList>
            <person name="Bruccoleri R.E."/>
            <person name="Oakeley E.J."/>
            <person name="Faust A.M.E."/>
            <person name="Altorfer M."/>
            <person name="Dessus-Babus S."/>
            <person name="Burckhardt D."/>
            <person name="Oertli M."/>
            <person name="Naumann U."/>
            <person name="Petersen F."/>
            <person name="Wong J."/>
        </authorList>
    </citation>
    <scope>NUCLEOTIDE SEQUENCE</scope>
    <source>
        <strain evidence="7">GSM-AAB239-AS_SAM_17_03QT</strain>
    </source>
</reference>
<comment type="caution">
    <text evidence="7">The sequence shown here is derived from an EMBL/GenBank/DDBJ whole genome shotgun (WGS) entry which is preliminary data.</text>
</comment>
<dbReference type="InterPro" id="IPR035984">
    <property type="entry name" value="Acyl-CoA-binding_sf"/>
</dbReference>
<gene>
    <name evidence="7" type="ORF">M6B38_360610</name>
</gene>
<evidence type="ECO:0000256" key="3">
    <source>
        <dbReference type="SAM" id="Coils"/>
    </source>
</evidence>
<dbReference type="Pfam" id="PF00887">
    <property type="entry name" value="ACBP"/>
    <property type="match status" value="1"/>
</dbReference>
<keyword evidence="2" id="KW-0446">Lipid-binding</keyword>
<feature type="chain" id="PRO_5043365767" evidence="5">
    <location>
        <begin position="23"/>
        <end position="584"/>
    </location>
</feature>
<proteinExistence type="inferred from homology"/>
<dbReference type="EMBL" id="JANAVB010018996">
    <property type="protein sequence ID" value="KAJ6828728.1"/>
    <property type="molecule type" value="Genomic_DNA"/>
</dbReference>
<evidence type="ECO:0000256" key="5">
    <source>
        <dbReference type="SAM" id="SignalP"/>
    </source>
</evidence>
<dbReference type="AlphaFoldDB" id="A0AAX6GKA3"/>
<keyword evidence="8" id="KW-1185">Reference proteome</keyword>
<evidence type="ECO:0000256" key="4">
    <source>
        <dbReference type="SAM" id="MobiDB-lite"/>
    </source>
</evidence>
<dbReference type="GO" id="GO:0000062">
    <property type="term" value="F:fatty-acyl-CoA binding"/>
    <property type="evidence" value="ECO:0007669"/>
    <property type="project" value="InterPro"/>
</dbReference>
<dbReference type="GO" id="GO:0006631">
    <property type="term" value="P:fatty acid metabolic process"/>
    <property type="evidence" value="ECO:0007669"/>
    <property type="project" value="TreeGrafter"/>
</dbReference>
<dbReference type="Gene3D" id="1.20.80.10">
    <property type="match status" value="1"/>
</dbReference>
<feature type="domain" description="ACB" evidence="6">
    <location>
        <begin position="437"/>
        <end position="527"/>
    </location>
</feature>
<protein>
    <submittedName>
        <fullName evidence="7">Acyl-CoA-binding domain-containing protein 3-like isoform X1</fullName>
    </submittedName>
</protein>
<keyword evidence="5" id="KW-0732">Signal</keyword>
<name>A0AAX6GKA3_IRIPA</name>
<accession>A0AAX6GKA3</accession>
<evidence type="ECO:0000313" key="8">
    <source>
        <dbReference type="Proteomes" id="UP001140949"/>
    </source>
</evidence>
<reference evidence="7" key="2">
    <citation type="submission" date="2023-04" db="EMBL/GenBank/DDBJ databases">
        <authorList>
            <person name="Bruccoleri R.E."/>
            <person name="Oakeley E.J."/>
            <person name="Faust A.-M."/>
            <person name="Dessus-Babus S."/>
            <person name="Altorfer M."/>
            <person name="Burckhardt D."/>
            <person name="Oertli M."/>
            <person name="Naumann U."/>
            <person name="Petersen F."/>
            <person name="Wong J."/>
        </authorList>
    </citation>
    <scope>NUCLEOTIDE SEQUENCE</scope>
    <source>
        <strain evidence="7">GSM-AAB239-AS_SAM_17_03QT</strain>
        <tissue evidence="7">Leaf</tissue>
    </source>
</reference>
<dbReference type="PROSITE" id="PS51228">
    <property type="entry name" value="ACB_2"/>
    <property type="match status" value="1"/>
</dbReference>
<evidence type="ECO:0000313" key="7">
    <source>
        <dbReference type="EMBL" id="KAJ6828728.1"/>
    </source>
</evidence>
<feature type="compositionally biased region" description="Basic and acidic residues" evidence="4">
    <location>
        <begin position="366"/>
        <end position="421"/>
    </location>
</feature>
<evidence type="ECO:0000256" key="2">
    <source>
        <dbReference type="ARBA" id="ARBA00023121"/>
    </source>
</evidence>
<feature type="region of interest" description="Disordered" evidence="4">
    <location>
        <begin position="36"/>
        <end position="70"/>
    </location>
</feature>
<feature type="region of interest" description="Disordered" evidence="4">
    <location>
        <begin position="560"/>
        <end position="584"/>
    </location>
</feature>
<feature type="compositionally biased region" description="Polar residues" evidence="4">
    <location>
        <begin position="572"/>
        <end position="584"/>
    </location>
</feature>
<feature type="region of interest" description="Disordered" evidence="4">
    <location>
        <begin position="330"/>
        <end position="428"/>
    </location>
</feature>
<dbReference type="InterPro" id="IPR000582">
    <property type="entry name" value="Acyl-CoA-binding_protein"/>
</dbReference>
<dbReference type="Proteomes" id="UP001140949">
    <property type="component" value="Unassembled WGS sequence"/>
</dbReference>
<feature type="coiled-coil region" evidence="3">
    <location>
        <begin position="292"/>
        <end position="326"/>
    </location>
</feature>
<sequence>MDFLYELLITALLSILLPLLLGSLFSLPDAADADQQPNAAAGAGDGGGGPDLRSDLEVKRGPVGSEATDELETERIEVCKGNRDAEPTEIRSGAVGMGVVGGDGGGVGFLQLEEIVEAGSARKGVLLEAEETMDADLVQERTDAACQRGMLEDVEIDIKRTSEEGLSLGAKGSLDDAELVQEMPCSVASERTDAKSQSEMLEDVEVDTGRTSKGLVDEEEEMRKRREIDEANKMLEAPRDSDLLVEGKCLLEEVNEEEWSEQKSELTENDEERLEKLGIAEGKNVRSTEEEIVLKENELLKEREIIENLEASLVGLYIEVNETKEMLQVSGDSNLLTEGKSFLEQEQEERSEKASTLESIVGGEAVEEKFEETQDDKEKLQKLGVAEEKNAGIAEEKNAGSIEEETKSKEEMSGGDDKEQSFLDEDDEWEGIEKTELEKRFSKAAAYVGSRSGEDELSRLSGDDQMRLYGLYKVATEGPCYDSQPMTLKIFARAKWNAWQKLGNMNPEGAMEQYMDLVSEKFPGWKGEKQEEDIKHEESYSWEVAAPGARIPCVSLILDSKPNSETKRPHEGSSSSNNVKKSDA</sequence>
<feature type="region of interest" description="Disordered" evidence="4">
    <location>
        <begin position="187"/>
        <end position="224"/>
    </location>
</feature>
<comment type="similarity">
    <text evidence="1">Belongs to the ACBP family.</text>
</comment>
<dbReference type="SUPFAM" id="SSF47027">
    <property type="entry name" value="Acyl-CoA binding protein"/>
    <property type="match status" value="1"/>
</dbReference>
<feature type="compositionally biased region" description="Basic and acidic residues" evidence="4">
    <location>
        <begin position="562"/>
        <end position="571"/>
    </location>
</feature>